<keyword evidence="2" id="KW-0812">Transmembrane</keyword>
<dbReference type="Proteomes" id="UP000005095">
    <property type="component" value="Chromosome"/>
</dbReference>
<dbReference type="RefSeq" id="WP_004039712.1">
    <property type="nucleotide sequence ID" value="NZ_CM001555.1"/>
</dbReference>
<dbReference type="PROSITE" id="PS51257">
    <property type="entry name" value="PROKAR_LIPOPROTEIN"/>
    <property type="match status" value="1"/>
</dbReference>
<feature type="region of interest" description="Disordered" evidence="1">
    <location>
        <begin position="137"/>
        <end position="159"/>
    </location>
</feature>
<evidence type="ECO:0008006" key="5">
    <source>
        <dbReference type="Google" id="ProtNLM"/>
    </source>
</evidence>
<reference evidence="3 4" key="1">
    <citation type="submission" date="2011-08" db="EMBL/GenBank/DDBJ databases">
        <title>The complete genome of Methanofollis liminatans DSM 4140.</title>
        <authorList>
            <consortium name="US DOE Joint Genome Institute (JGI-PGF)"/>
            <person name="Lucas S."/>
            <person name="Han J."/>
            <person name="Lapidus A."/>
            <person name="Bruce D."/>
            <person name="Goodwin L."/>
            <person name="Pitluck S."/>
            <person name="Peters L."/>
            <person name="Kyrpides N."/>
            <person name="Mavromatis K."/>
            <person name="Ivanova N."/>
            <person name="Mikhailova N."/>
            <person name="Lu M."/>
            <person name="Detter J.C."/>
            <person name="Tapia R."/>
            <person name="Han C."/>
            <person name="Land M."/>
            <person name="Hauser L."/>
            <person name="Markowitz V."/>
            <person name="Cheng J.-F."/>
            <person name="Hugenholtz P."/>
            <person name="Woyke T."/>
            <person name="Wu D."/>
            <person name="Spring S."/>
            <person name="Schuler E."/>
            <person name="Brambilla E."/>
            <person name="Klenk H.-P."/>
            <person name="Eisen J.A."/>
        </authorList>
    </citation>
    <scope>NUCLEOTIDE SEQUENCE [LARGE SCALE GENOMIC DNA]</scope>
    <source>
        <strain evidence="3 4">DSM 4140</strain>
    </source>
</reference>
<evidence type="ECO:0000256" key="2">
    <source>
        <dbReference type="SAM" id="Phobius"/>
    </source>
</evidence>
<evidence type="ECO:0000256" key="1">
    <source>
        <dbReference type="SAM" id="MobiDB-lite"/>
    </source>
</evidence>
<feature type="transmembrane region" description="Helical" evidence="2">
    <location>
        <begin position="335"/>
        <end position="353"/>
    </location>
</feature>
<evidence type="ECO:0000313" key="4">
    <source>
        <dbReference type="Proteomes" id="UP000005095"/>
    </source>
</evidence>
<dbReference type="EMBL" id="CM001555">
    <property type="protein sequence ID" value="EJG07789.1"/>
    <property type="molecule type" value="Genomic_DNA"/>
</dbReference>
<accession>J0SAS7</accession>
<name>J0SAS7_9EURY</name>
<gene>
    <name evidence="3" type="ORF">Metli_1845</name>
</gene>
<keyword evidence="2" id="KW-1133">Transmembrane helix</keyword>
<sequence length="475" mass="49448">MNRRYPLLVLLLLLGAVGACTAGEIVLSAPQSEYFFQVGEEAEITLDVDNRGGTNVPGMLTVAVVPADAAQGGGRTQTKSLTIFRDLTTIAVDAGAPDAPATFTLKVSFAGSDGKTAVLPEILIHFLGETSSIPATEPAAQVTSSAAASPGGQAQSGGTAIDRAVQAGQTVQDAAVLREAMAAEDSAAAAATEDLLSRAMADPTVADLDGRLRAEGFARTGNTADPAAGTFLFSYQRDGGTGAQISGAMDDDLRFARLDTAASLDVPALLAENETFYDYMSQLTTEGLPRGGTTINATHQSERLAFSFGDGAAFINATIADSAVQEVSLQRRFNWIPFAALMVGLVGAFALAMRRRQMGGAETPEHESPAAGAPSPAEILALAEERFAAGEMAPAYRGAARALRRQIALAHGSGSEITDGEALALLGADDPARIWAETVLDNCSRVAFAGREPESDEFKKMSREIREYLGEARAS</sequence>
<dbReference type="AlphaFoldDB" id="J0SAS7"/>
<dbReference type="STRING" id="28892.Metli_1845"/>
<keyword evidence="4" id="KW-1185">Reference proteome</keyword>
<dbReference type="HOGENOM" id="CLU_535992_0_0_2"/>
<proteinExistence type="predicted"/>
<dbReference type="OrthoDB" id="112442at2157"/>
<keyword evidence="2" id="KW-0472">Membrane</keyword>
<feature type="compositionally biased region" description="Low complexity" evidence="1">
    <location>
        <begin position="144"/>
        <end position="158"/>
    </location>
</feature>
<evidence type="ECO:0000313" key="3">
    <source>
        <dbReference type="EMBL" id="EJG07789.1"/>
    </source>
</evidence>
<organism evidence="3 4">
    <name type="scientific">Methanofollis liminatans DSM 4140</name>
    <dbReference type="NCBI Taxonomy" id="28892"/>
    <lineage>
        <taxon>Archaea</taxon>
        <taxon>Methanobacteriati</taxon>
        <taxon>Methanobacteriota</taxon>
        <taxon>Stenosarchaea group</taxon>
        <taxon>Methanomicrobia</taxon>
        <taxon>Methanomicrobiales</taxon>
        <taxon>Methanomicrobiaceae</taxon>
        <taxon>Methanofollis</taxon>
    </lineage>
</organism>
<protein>
    <recommendedName>
        <fullName evidence="5">DUF4129 domain-containing protein</fullName>
    </recommendedName>
</protein>